<keyword evidence="2" id="KW-0677">Repeat</keyword>
<dbReference type="InParanoid" id="A0A409XZY0"/>
<dbReference type="SUPFAM" id="SSF50978">
    <property type="entry name" value="WD40 repeat-like"/>
    <property type="match status" value="1"/>
</dbReference>
<evidence type="ECO:0000313" key="5">
    <source>
        <dbReference type="Proteomes" id="UP000284706"/>
    </source>
</evidence>
<keyword evidence="1 3" id="KW-0853">WD repeat</keyword>
<dbReference type="SMART" id="SM00320">
    <property type="entry name" value="WD40"/>
    <property type="match status" value="4"/>
</dbReference>
<feature type="repeat" description="WD" evidence="3">
    <location>
        <begin position="200"/>
        <end position="232"/>
    </location>
</feature>
<dbReference type="InterPro" id="IPR015943">
    <property type="entry name" value="WD40/YVTN_repeat-like_dom_sf"/>
</dbReference>
<feature type="repeat" description="WD" evidence="3">
    <location>
        <begin position="55"/>
        <end position="85"/>
    </location>
</feature>
<dbReference type="PROSITE" id="PS50294">
    <property type="entry name" value="WD_REPEATS_REGION"/>
    <property type="match status" value="1"/>
</dbReference>
<dbReference type="EMBL" id="NHYE01001383">
    <property type="protein sequence ID" value="PPQ96285.1"/>
    <property type="molecule type" value="Genomic_DNA"/>
</dbReference>
<accession>A0A409XZY0</accession>
<dbReference type="InterPro" id="IPR036322">
    <property type="entry name" value="WD40_repeat_dom_sf"/>
</dbReference>
<dbReference type="InterPro" id="IPR019775">
    <property type="entry name" value="WD40_repeat_CS"/>
</dbReference>
<proteinExistence type="predicted"/>
<dbReference type="PROSITE" id="PS50082">
    <property type="entry name" value="WD_REPEATS_2"/>
    <property type="match status" value="3"/>
</dbReference>
<dbReference type="Proteomes" id="UP000284706">
    <property type="component" value="Unassembled WGS sequence"/>
</dbReference>
<evidence type="ECO:0000256" key="3">
    <source>
        <dbReference type="PROSITE-ProRule" id="PRU00221"/>
    </source>
</evidence>
<dbReference type="InterPro" id="IPR001680">
    <property type="entry name" value="WD40_rpt"/>
</dbReference>
<dbReference type="InterPro" id="IPR050349">
    <property type="entry name" value="WD_LIS1/nudF_dynein_reg"/>
</dbReference>
<name>A0A409XZY0_9AGAR</name>
<evidence type="ECO:0000256" key="1">
    <source>
        <dbReference type="ARBA" id="ARBA00022574"/>
    </source>
</evidence>
<sequence>MATAGLRLLKSFSVQGPIRSAVFFPGRKRVVTSGLPDGSAHVWNLDSEMGDAVELRGHSKPVTCLAVLRGGNRVITGGEDGEVLLISPNILAVACADQTVKIFDVRTGKQSSEFSGSFGSRPQLAWSPVAQRLFSTSQNMKAIHVLTENGGKWKRRDMVGHLQPIRSFDIHPDGKFLASGGDDKVLRVWNTETLTEVGTSENLPNAITNVAFSPDGSRIISFSGAKKLSLWDSSSLCAARDSSSSSSSRDSSRDPLGLFFARYPLFPYDSKKVPTHEFRRLCSFFAWDKKSKVRALAYEDFKTALAKQFDHVFGTDVNSLASWQSLCARLGVDPIPDSLRKCKAACLSKNVNLVDLVGSHTCVRTFSTVEELSIYSFKTHRIFPKDKAKAGGLLRYLLRHLENPGPELDRYRNCDGGRRKHSRSGK</sequence>
<feature type="repeat" description="WD" evidence="3">
    <location>
        <begin position="158"/>
        <end position="199"/>
    </location>
</feature>
<comment type="caution">
    <text evidence="4">The sequence shown here is derived from an EMBL/GenBank/DDBJ whole genome shotgun (WGS) entry which is preliminary data.</text>
</comment>
<gene>
    <name evidence="4" type="ORF">CVT26_005645</name>
</gene>
<dbReference type="Gene3D" id="2.130.10.10">
    <property type="entry name" value="YVTN repeat-like/Quinoprotein amine dehydrogenase"/>
    <property type="match status" value="2"/>
</dbReference>
<dbReference type="PROSITE" id="PS00678">
    <property type="entry name" value="WD_REPEATS_1"/>
    <property type="match status" value="1"/>
</dbReference>
<evidence type="ECO:0000313" key="4">
    <source>
        <dbReference type="EMBL" id="PPQ96285.1"/>
    </source>
</evidence>
<dbReference type="FunCoup" id="A0A409XZY0">
    <property type="interactions" value="29"/>
</dbReference>
<evidence type="ECO:0000256" key="2">
    <source>
        <dbReference type="ARBA" id="ARBA00022737"/>
    </source>
</evidence>
<dbReference type="OrthoDB" id="6105938at2759"/>
<dbReference type="Pfam" id="PF00400">
    <property type="entry name" value="WD40"/>
    <property type="match status" value="3"/>
</dbReference>
<protein>
    <submittedName>
        <fullName evidence="4">Uncharacterized protein</fullName>
    </submittedName>
</protein>
<dbReference type="STRING" id="231916.A0A409XZY0"/>
<keyword evidence="5" id="KW-1185">Reference proteome</keyword>
<organism evidence="4 5">
    <name type="scientific">Gymnopilus dilepis</name>
    <dbReference type="NCBI Taxonomy" id="231916"/>
    <lineage>
        <taxon>Eukaryota</taxon>
        <taxon>Fungi</taxon>
        <taxon>Dikarya</taxon>
        <taxon>Basidiomycota</taxon>
        <taxon>Agaricomycotina</taxon>
        <taxon>Agaricomycetes</taxon>
        <taxon>Agaricomycetidae</taxon>
        <taxon>Agaricales</taxon>
        <taxon>Agaricineae</taxon>
        <taxon>Hymenogastraceae</taxon>
        <taxon>Gymnopilus</taxon>
    </lineage>
</organism>
<dbReference type="PANTHER" id="PTHR44129">
    <property type="entry name" value="WD REPEAT-CONTAINING PROTEIN POP1"/>
    <property type="match status" value="1"/>
</dbReference>
<reference evidence="4 5" key="1">
    <citation type="journal article" date="2018" name="Evol. Lett.">
        <title>Horizontal gene cluster transfer increased hallucinogenic mushroom diversity.</title>
        <authorList>
            <person name="Reynolds H.T."/>
            <person name="Vijayakumar V."/>
            <person name="Gluck-Thaler E."/>
            <person name="Korotkin H.B."/>
            <person name="Matheny P.B."/>
            <person name="Slot J.C."/>
        </authorList>
    </citation>
    <scope>NUCLEOTIDE SEQUENCE [LARGE SCALE GENOMIC DNA]</scope>
    <source>
        <strain evidence="4 5">SRW20</strain>
    </source>
</reference>
<dbReference type="AlphaFoldDB" id="A0A409XZY0"/>